<sequence length="81" mass="8702">MIFLLESSSCLTSLTSGLTRSLVIVAFTFKSSLVLSHKSSNASASTYIYAVSGSKLSDENFIVTSFPSIVTLSAVFLLEVW</sequence>
<gene>
    <name evidence="1" type="ORF">OW729_12125</name>
</gene>
<proteinExistence type="predicted"/>
<keyword evidence="2" id="KW-1185">Reference proteome</keyword>
<evidence type="ECO:0000313" key="1">
    <source>
        <dbReference type="EMBL" id="MCY6959355.1"/>
    </source>
</evidence>
<dbReference type="EMBL" id="JAPQFJ010000012">
    <property type="protein sequence ID" value="MCY6959355.1"/>
    <property type="molecule type" value="Genomic_DNA"/>
</dbReference>
<dbReference type="RefSeq" id="WP_268061784.1">
    <property type="nucleotide sequence ID" value="NZ_JAPQFJ010000012.1"/>
</dbReference>
<protein>
    <submittedName>
        <fullName evidence="1">Uncharacterized protein</fullName>
    </submittedName>
</protein>
<evidence type="ECO:0000313" key="2">
    <source>
        <dbReference type="Proteomes" id="UP001144612"/>
    </source>
</evidence>
<comment type="caution">
    <text evidence="1">The sequence shown here is derived from an EMBL/GenBank/DDBJ whole genome shotgun (WGS) entry which is preliminary data.</text>
</comment>
<dbReference type="Proteomes" id="UP001144612">
    <property type="component" value="Unassembled WGS sequence"/>
</dbReference>
<accession>A0ABT4DAL0</accession>
<reference evidence="1" key="1">
    <citation type="submission" date="2022-12" db="EMBL/GenBank/DDBJ databases">
        <title>Clostridium sp. nov., isolated from industrial wastewater.</title>
        <authorList>
            <person name="Jiayan W."/>
        </authorList>
    </citation>
    <scope>NUCLEOTIDE SEQUENCE</scope>
    <source>
        <strain evidence="1">ZC22-4</strain>
    </source>
</reference>
<organism evidence="1 2">
    <name type="scientific">Clostridium brassicae</name>
    <dbReference type="NCBI Taxonomy" id="2999072"/>
    <lineage>
        <taxon>Bacteria</taxon>
        <taxon>Bacillati</taxon>
        <taxon>Bacillota</taxon>
        <taxon>Clostridia</taxon>
        <taxon>Eubacteriales</taxon>
        <taxon>Clostridiaceae</taxon>
        <taxon>Clostridium</taxon>
    </lineage>
</organism>
<name>A0ABT4DAL0_9CLOT</name>